<protein>
    <recommendedName>
        <fullName evidence="2">J domain-containing protein</fullName>
    </recommendedName>
</protein>
<dbReference type="SUPFAM" id="SSF46565">
    <property type="entry name" value="Chaperone J-domain"/>
    <property type="match status" value="1"/>
</dbReference>
<dbReference type="SMART" id="SM00271">
    <property type="entry name" value="DnaJ"/>
    <property type="match status" value="1"/>
</dbReference>
<dbReference type="PANTHER" id="PTHR44360">
    <property type="entry name" value="DNAJ HOMOLOG SUBFAMILY B MEMBER 9"/>
    <property type="match status" value="1"/>
</dbReference>
<organism evidence="3 4">
    <name type="scientific">Micromonas commoda (strain RCC299 / NOUM17 / CCMP2709)</name>
    <name type="common">Picoplanktonic green alga</name>
    <dbReference type="NCBI Taxonomy" id="296587"/>
    <lineage>
        <taxon>Eukaryota</taxon>
        <taxon>Viridiplantae</taxon>
        <taxon>Chlorophyta</taxon>
        <taxon>Mamiellophyceae</taxon>
        <taxon>Mamiellales</taxon>
        <taxon>Mamiellaceae</taxon>
        <taxon>Micromonas</taxon>
    </lineage>
</organism>
<dbReference type="KEGG" id="mis:MICPUN_56682"/>
<dbReference type="GO" id="GO:0005783">
    <property type="term" value="C:endoplasmic reticulum"/>
    <property type="evidence" value="ECO:0007669"/>
    <property type="project" value="TreeGrafter"/>
</dbReference>
<accession>C1E0Y6</accession>
<dbReference type="PRINTS" id="PR00625">
    <property type="entry name" value="JDOMAIN"/>
</dbReference>
<dbReference type="EMBL" id="CP001324">
    <property type="protein sequence ID" value="ACO62084.1"/>
    <property type="molecule type" value="Genomic_DNA"/>
</dbReference>
<dbReference type="AlphaFoldDB" id="C1E0Y6"/>
<evidence type="ECO:0000313" key="4">
    <source>
        <dbReference type="Proteomes" id="UP000002009"/>
    </source>
</evidence>
<dbReference type="InterPro" id="IPR018253">
    <property type="entry name" value="DnaJ_domain_CS"/>
</dbReference>
<dbReference type="PANTHER" id="PTHR44360:SF1">
    <property type="entry name" value="DNAJ HOMOLOG SUBFAMILY B MEMBER 9"/>
    <property type="match status" value="1"/>
</dbReference>
<dbReference type="Proteomes" id="UP000002009">
    <property type="component" value="Chromosome 3"/>
</dbReference>
<dbReference type="RefSeq" id="XP_002500826.1">
    <property type="nucleotide sequence ID" value="XM_002500780.1"/>
</dbReference>
<dbReference type="InterPro" id="IPR001623">
    <property type="entry name" value="DnaJ_domain"/>
</dbReference>
<reference evidence="3 4" key="1">
    <citation type="journal article" date="2009" name="Science">
        <title>Green evolution and dynamic adaptations revealed by genomes of the marine picoeukaryotes Micromonas.</title>
        <authorList>
            <person name="Worden A.Z."/>
            <person name="Lee J.H."/>
            <person name="Mock T."/>
            <person name="Rouze P."/>
            <person name="Simmons M.P."/>
            <person name="Aerts A.L."/>
            <person name="Allen A.E."/>
            <person name="Cuvelier M.L."/>
            <person name="Derelle E."/>
            <person name="Everett M.V."/>
            <person name="Foulon E."/>
            <person name="Grimwood J."/>
            <person name="Gundlach H."/>
            <person name="Henrissat B."/>
            <person name="Napoli C."/>
            <person name="McDonald S.M."/>
            <person name="Parker M.S."/>
            <person name="Rombauts S."/>
            <person name="Salamov A."/>
            <person name="Von Dassow P."/>
            <person name="Badger J.H."/>
            <person name="Coutinho P.M."/>
            <person name="Demir E."/>
            <person name="Dubchak I."/>
            <person name="Gentemann C."/>
            <person name="Eikrem W."/>
            <person name="Gready J.E."/>
            <person name="John U."/>
            <person name="Lanier W."/>
            <person name="Lindquist E.A."/>
            <person name="Lucas S."/>
            <person name="Mayer K.F."/>
            <person name="Moreau H."/>
            <person name="Not F."/>
            <person name="Otillar R."/>
            <person name="Panaud O."/>
            <person name="Pangilinan J."/>
            <person name="Paulsen I."/>
            <person name="Piegu B."/>
            <person name="Poliakov A."/>
            <person name="Robbens S."/>
            <person name="Schmutz J."/>
            <person name="Toulza E."/>
            <person name="Wyss T."/>
            <person name="Zelensky A."/>
            <person name="Zhou K."/>
            <person name="Armbrust E.V."/>
            <person name="Bhattacharya D."/>
            <person name="Goodenough U.W."/>
            <person name="Van de Peer Y."/>
            <person name="Grigoriev I.V."/>
        </authorList>
    </citation>
    <scope>NUCLEOTIDE SEQUENCE [LARGE SCALE GENOMIC DNA]</scope>
    <source>
        <strain evidence="4">RCC299 / NOUM17</strain>
    </source>
</reference>
<gene>
    <name evidence="3" type="ORF">MICPUN_56682</name>
</gene>
<dbReference type="GeneID" id="8241571"/>
<dbReference type="CDD" id="cd06257">
    <property type="entry name" value="DnaJ"/>
    <property type="match status" value="1"/>
</dbReference>
<keyword evidence="4" id="KW-1185">Reference proteome</keyword>
<dbReference type="Gene3D" id="1.10.287.110">
    <property type="entry name" value="DnaJ domain"/>
    <property type="match status" value="1"/>
</dbReference>
<evidence type="ECO:0000259" key="2">
    <source>
        <dbReference type="PROSITE" id="PS50076"/>
    </source>
</evidence>
<dbReference type="STRING" id="296587.C1E0Y6"/>
<dbReference type="InterPro" id="IPR051948">
    <property type="entry name" value="Hsp70_co-chaperone_J-domain"/>
</dbReference>
<proteinExistence type="predicted"/>
<feature type="domain" description="J" evidence="2">
    <location>
        <begin position="6"/>
        <end position="69"/>
    </location>
</feature>
<dbReference type="Pfam" id="PF00226">
    <property type="entry name" value="DnaJ"/>
    <property type="match status" value="1"/>
</dbReference>
<dbReference type="InterPro" id="IPR036869">
    <property type="entry name" value="J_dom_sf"/>
</dbReference>
<dbReference type="InParanoid" id="C1E0Y6"/>
<name>C1E0Y6_MICCC</name>
<dbReference type="PROSITE" id="PS00636">
    <property type="entry name" value="DNAJ_1"/>
    <property type="match status" value="1"/>
</dbReference>
<dbReference type="OrthoDB" id="498825at2759"/>
<dbReference type="GO" id="GO:0036503">
    <property type="term" value="P:ERAD pathway"/>
    <property type="evidence" value="ECO:0007669"/>
    <property type="project" value="TreeGrafter"/>
</dbReference>
<keyword evidence="1" id="KW-0143">Chaperone</keyword>
<dbReference type="GO" id="GO:0051787">
    <property type="term" value="F:misfolded protein binding"/>
    <property type="evidence" value="ECO:0007669"/>
    <property type="project" value="TreeGrafter"/>
</dbReference>
<dbReference type="GO" id="GO:0051087">
    <property type="term" value="F:protein-folding chaperone binding"/>
    <property type="evidence" value="ECO:0007669"/>
    <property type="project" value="TreeGrafter"/>
</dbReference>
<evidence type="ECO:0000313" key="3">
    <source>
        <dbReference type="EMBL" id="ACO62084.1"/>
    </source>
</evidence>
<dbReference type="PROSITE" id="PS50076">
    <property type="entry name" value="DNAJ_2"/>
    <property type="match status" value="1"/>
</dbReference>
<sequence>MARSECLYDLLGVADDATDDELKRAYRDAARLHHPDVNPDAEPGRFSAVSSAYDVLRDPNKRRAYDATRAWERGVDGGGAGVRTPGATHATWGGFEEYAKGFAERYHRAHATETEWQRRERMAKAAAERAEMEKEFWIQEKARARHMAVEYRRRAAALKHSRALRHEATIGGFWFSKKGWLPMDFVALFTALAFAGGSAHVWKESGRRKFEARGGRAAGEGEETPVVGAVDPKVEVAAAAVKEGETRHR</sequence>
<evidence type="ECO:0000256" key="1">
    <source>
        <dbReference type="ARBA" id="ARBA00023186"/>
    </source>
</evidence>
<dbReference type="eggNOG" id="KOG0712">
    <property type="taxonomic scope" value="Eukaryota"/>
</dbReference>